<dbReference type="AlphaFoldDB" id="A0A8X6RJ01"/>
<comment type="caution">
    <text evidence="1">The sequence shown here is derived from an EMBL/GenBank/DDBJ whole genome shotgun (WGS) entry which is preliminary data.</text>
</comment>
<accession>A0A8X6RJ01</accession>
<organism evidence="1 2">
    <name type="scientific">Trichonephila clavipes</name>
    <name type="common">Golden silk orbweaver</name>
    <name type="synonym">Nephila clavipes</name>
    <dbReference type="NCBI Taxonomy" id="2585209"/>
    <lineage>
        <taxon>Eukaryota</taxon>
        <taxon>Metazoa</taxon>
        <taxon>Ecdysozoa</taxon>
        <taxon>Arthropoda</taxon>
        <taxon>Chelicerata</taxon>
        <taxon>Arachnida</taxon>
        <taxon>Araneae</taxon>
        <taxon>Araneomorphae</taxon>
        <taxon>Entelegynae</taxon>
        <taxon>Araneoidea</taxon>
        <taxon>Nephilidae</taxon>
        <taxon>Trichonephila</taxon>
    </lineage>
</organism>
<keyword evidence="2" id="KW-1185">Reference proteome</keyword>
<protein>
    <submittedName>
        <fullName evidence="1">Uncharacterized protein</fullName>
    </submittedName>
</protein>
<proteinExistence type="predicted"/>
<dbReference type="Proteomes" id="UP000887159">
    <property type="component" value="Unassembled WGS sequence"/>
</dbReference>
<evidence type="ECO:0000313" key="1">
    <source>
        <dbReference type="EMBL" id="GFX95873.1"/>
    </source>
</evidence>
<dbReference type="EMBL" id="BMAU01021189">
    <property type="protein sequence ID" value="GFX95873.1"/>
    <property type="molecule type" value="Genomic_DNA"/>
</dbReference>
<gene>
    <name evidence="1" type="ORF">TNCV_2084531</name>
</gene>
<name>A0A8X6RJ01_TRICX</name>
<reference evidence="1" key="1">
    <citation type="submission" date="2020-08" db="EMBL/GenBank/DDBJ databases">
        <title>Multicomponent nature underlies the extraordinary mechanical properties of spider dragline silk.</title>
        <authorList>
            <person name="Kono N."/>
            <person name="Nakamura H."/>
            <person name="Mori M."/>
            <person name="Yoshida Y."/>
            <person name="Ohtoshi R."/>
            <person name="Malay A.D."/>
            <person name="Moran D.A.P."/>
            <person name="Tomita M."/>
            <person name="Numata K."/>
            <person name="Arakawa K."/>
        </authorList>
    </citation>
    <scope>NUCLEOTIDE SEQUENCE</scope>
</reference>
<evidence type="ECO:0000313" key="2">
    <source>
        <dbReference type="Proteomes" id="UP000887159"/>
    </source>
</evidence>
<sequence length="72" mass="8847">MPCLGTKRDRDKRRKWESLATKRERLAEIIVSNQVLWITFSRRGKLDFFKLIVLFKRWHLVREVSRWMVDSL</sequence>